<gene>
    <name evidence="7" type="primary">Birc2-006</name>
</gene>
<feature type="domain" description="RING-type" evidence="6">
    <location>
        <begin position="391"/>
        <end position="426"/>
    </location>
</feature>
<keyword evidence="3 5" id="KW-0863">Zinc-finger</keyword>
<organism evidence="7">
    <name type="scientific">Phallusia mammillata</name>
    <dbReference type="NCBI Taxonomy" id="59560"/>
    <lineage>
        <taxon>Eukaryota</taxon>
        <taxon>Metazoa</taxon>
        <taxon>Chordata</taxon>
        <taxon>Tunicata</taxon>
        <taxon>Ascidiacea</taxon>
        <taxon>Phlebobranchia</taxon>
        <taxon>Ascidiidae</taxon>
        <taxon>Phallusia</taxon>
    </lineage>
</organism>
<sequence>MLSSASSTIPGRYNYTNATHNSASYVFQEDSRPPLINLEEQPSENNQPGSWSAVEYKRYLSSLDLQNCAHRRETFEYWPASNARIDFDALSRNGFYFSGVGDMVECYACGTMLGNWAPNQDPNARHRNARRACSHLARMPTAHADQHIPNVERQEHEVYLNSFSSELQDFRRRLNTFVAFHPTCQLRFSNESFCGAGFYATGTRDQVVCWCCGIRLNNFNENDDPWVEHARWSPRCQFVRAARGQDFIDQVTQQFSDQHPVHNPPSLDSLPLVQSGPTRIPSPEPPTMQEISNRHDDLLIEALEQAHTQRAIEIFDSATVTEVIRRKIERDNSYYHTIEALCDAIVDRLRPTSQEVRADQIVEPFRRNSSSPQTGEELRARFREYENERRCKVCLNNRAAVVFLTCRHICACVTCAERLSACPVCRTPILERIQAYFA</sequence>
<evidence type="ECO:0000259" key="6">
    <source>
        <dbReference type="PROSITE" id="PS50089"/>
    </source>
</evidence>
<dbReference type="SMART" id="SM00238">
    <property type="entry name" value="BIR"/>
    <property type="match status" value="2"/>
</dbReference>
<dbReference type="Gene3D" id="3.30.40.10">
    <property type="entry name" value="Zinc/RING finger domain, C3HC4 (zinc finger)"/>
    <property type="match status" value="1"/>
</dbReference>
<evidence type="ECO:0000256" key="2">
    <source>
        <dbReference type="ARBA" id="ARBA00022723"/>
    </source>
</evidence>
<dbReference type="PANTHER" id="PTHR10044:SF139">
    <property type="entry name" value="DEATH-ASSOCIATED INHIBITOR OF APOPTOSIS 2"/>
    <property type="match status" value="1"/>
</dbReference>
<evidence type="ECO:0000256" key="4">
    <source>
        <dbReference type="ARBA" id="ARBA00022833"/>
    </source>
</evidence>
<dbReference type="Pfam" id="PF00653">
    <property type="entry name" value="BIR"/>
    <property type="match status" value="2"/>
</dbReference>
<dbReference type="GO" id="GO:0008270">
    <property type="term" value="F:zinc ion binding"/>
    <property type="evidence" value="ECO:0007669"/>
    <property type="project" value="UniProtKB-KW"/>
</dbReference>
<dbReference type="InterPro" id="IPR001370">
    <property type="entry name" value="BIR_rpt"/>
</dbReference>
<evidence type="ECO:0000256" key="3">
    <source>
        <dbReference type="ARBA" id="ARBA00022771"/>
    </source>
</evidence>
<name>A0A6F9D716_9ASCI</name>
<dbReference type="PANTHER" id="PTHR10044">
    <property type="entry name" value="INHIBITOR OF APOPTOSIS"/>
    <property type="match status" value="1"/>
</dbReference>
<dbReference type="GO" id="GO:0005737">
    <property type="term" value="C:cytoplasm"/>
    <property type="evidence" value="ECO:0007669"/>
    <property type="project" value="TreeGrafter"/>
</dbReference>
<dbReference type="FunFam" id="1.10.1170.10:FF:000002">
    <property type="entry name" value="Baculoviral IAP repeat containing 7"/>
    <property type="match status" value="1"/>
</dbReference>
<reference evidence="7" key="1">
    <citation type="submission" date="2020-04" db="EMBL/GenBank/DDBJ databases">
        <authorList>
            <person name="Neveu A P."/>
        </authorList>
    </citation>
    <scope>NUCLEOTIDE SEQUENCE</scope>
    <source>
        <tissue evidence="7">Whole embryo</tissue>
    </source>
</reference>
<comment type="similarity">
    <text evidence="1">Belongs to the IAP family.</text>
</comment>
<accession>A0A6F9D716</accession>
<evidence type="ECO:0000313" key="7">
    <source>
        <dbReference type="EMBL" id="CAB3225567.1"/>
    </source>
</evidence>
<protein>
    <submittedName>
        <fullName evidence="7">ZF(RING)-22 zinc finger protein</fullName>
    </submittedName>
</protein>
<dbReference type="GO" id="GO:0005634">
    <property type="term" value="C:nucleus"/>
    <property type="evidence" value="ECO:0007669"/>
    <property type="project" value="TreeGrafter"/>
</dbReference>
<dbReference type="PROSITE" id="PS50143">
    <property type="entry name" value="BIR_REPEAT_2"/>
    <property type="match status" value="2"/>
</dbReference>
<dbReference type="AlphaFoldDB" id="A0A6F9D716"/>
<dbReference type="CDD" id="cd00022">
    <property type="entry name" value="BIR"/>
    <property type="match status" value="2"/>
</dbReference>
<dbReference type="PROSITE" id="PS50089">
    <property type="entry name" value="ZF_RING_2"/>
    <property type="match status" value="1"/>
</dbReference>
<dbReference type="GO" id="GO:0043027">
    <property type="term" value="F:cysteine-type endopeptidase inhibitor activity involved in apoptotic process"/>
    <property type="evidence" value="ECO:0007669"/>
    <property type="project" value="TreeGrafter"/>
</dbReference>
<evidence type="ECO:0000256" key="5">
    <source>
        <dbReference type="PROSITE-ProRule" id="PRU00175"/>
    </source>
</evidence>
<keyword evidence="4" id="KW-0862">Zinc</keyword>
<dbReference type="EMBL" id="LR783320">
    <property type="protein sequence ID" value="CAB3225567.1"/>
    <property type="molecule type" value="mRNA"/>
</dbReference>
<dbReference type="GO" id="GO:0043066">
    <property type="term" value="P:negative regulation of apoptotic process"/>
    <property type="evidence" value="ECO:0007669"/>
    <property type="project" value="TreeGrafter"/>
</dbReference>
<dbReference type="Gene3D" id="1.10.1170.10">
    <property type="entry name" value="Inhibitor Of Apoptosis Protein (2mihbC-IAP-1), Chain A"/>
    <property type="match status" value="2"/>
</dbReference>
<dbReference type="InterPro" id="IPR050784">
    <property type="entry name" value="IAP"/>
</dbReference>
<keyword evidence="2" id="KW-0479">Metal-binding</keyword>
<dbReference type="InterPro" id="IPR001841">
    <property type="entry name" value="Znf_RING"/>
</dbReference>
<dbReference type="Pfam" id="PF13920">
    <property type="entry name" value="zf-C3HC4_3"/>
    <property type="match status" value="1"/>
</dbReference>
<dbReference type="InterPro" id="IPR013083">
    <property type="entry name" value="Znf_RING/FYVE/PHD"/>
</dbReference>
<evidence type="ECO:0000256" key="1">
    <source>
        <dbReference type="ARBA" id="ARBA00006672"/>
    </source>
</evidence>
<proteinExistence type="evidence at transcript level"/>
<dbReference type="GO" id="GO:0051726">
    <property type="term" value="P:regulation of cell cycle"/>
    <property type="evidence" value="ECO:0007669"/>
    <property type="project" value="TreeGrafter"/>
</dbReference>
<dbReference type="SUPFAM" id="SSF57924">
    <property type="entry name" value="Inhibitor of apoptosis (IAP) repeat"/>
    <property type="match status" value="2"/>
</dbReference>